<gene>
    <name evidence="1" type="ORF">FIBSPDRAFT_741712</name>
</gene>
<dbReference type="OrthoDB" id="3261136at2759"/>
<name>A0A166JDU6_9AGAM</name>
<protein>
    <recommendedName>
        <fullName evidence="2">Endonuclease/exonuclease/phosphatase domain-containing protein</fullName>
    </recommendedName>
</protein>
<dbReference type="EMBL" id="KV417552">
    <property type="protein sequence ID" value="KZP20757.1"/>
    <property type="molecule type" value="Genomic_DNA"/>
</dbReference>
<organism evidence="1">
    <name type="scientific">Athelia psychrophila</name>
    <dbReference type="NCBI Taxonomy" id="1759441"/>
    <lineage>
        <taxon>Eukaryota</taxon>
        <taxon>Fungi</taxon>
        <taxon>Dikarya</taxon>
        <taxon>Basidiomycota</taxon>
        <taxon>Agaricomycotina</taxon>
        <taxon>Agaricomycetes</taxon>
        <taxon>Agaricomycetidae</taxon>
        <taxon>Atheliales</taxon>
        <taxon>Atheliaceae</taxon>
        <taxon>Athelia</taxon>
    </lineage>
</organism>
<accession>A0A166JDU6</accession>
<feature type="non-terminal residue" evidence="1">
    <location>
        <position position="177"/>
    </location>
</feature>
<sequence>MALPAGLPTLEHSSSKSWTRPDNVWVDDALLNGVISCKVDPGQRPTKTDHLPMTLQLDLTPARIETEEKFDWRATPWKDFSEAMATEVRKLRTAPIRNIRELESAIKELDEIMIRVRDSHVPKVKPSIYTKRWWSRELSEIRGEVRRLAKKVYLKVRAGLMADPVHEEHRKKRAEYV</sequence>
<reference evidence="1" key="1">
    <citation type="journal article" date="2016" name="Mol. Biol. Evol.">
        <title>Comparative Genomics of Early-Diverging Mushroom-Forming Fungi Provides Insights into the Origins of Lignocellulose Decay Capabilities.</title>
        <authorList>
            <person name="Nagy L.G."/>
            <person name="Riley R."/>
            <person name="Tritt A."/>
            <person name="Adam C."/>
            <person name="Daum C."/>
            <person name="Floudas D."/>
            <person name="Sun H."/>
            <person name="Yadav J.S."/>
            <person name="Pangilinan J."/>
            <person name="Larsson K.H."/>
            <person name="Matsuura K."/>
            <person name="Barry K."/>
            <person name="Labutti K."/>
            <person name="Kuo R."/>
            <person name="Ohm R.A."/>
            <person name="Bhattacharya S.S."/>
            <person name="Shirouzu T."/>
            <person name="Yoshinaga Y."/>
            <person name="Martin F.M."/>
            <person name="Grigoriev I.V."/>
            <person name="Hibbett D.S."/>
        </authorList>
    </citation>
    <scope>NUCLEOTIDE SEQUENCE [LARGE SCALE GENOMIC DNA]</scope>
    <source>
        <strain evidence="1">CBS 109695</strain>
    </source>
</reference>
<proteinExistence type="predicted"/>
<dbReference type="STRING" id="436010.A0A166JDU6"/>
<evidence type="ECO:0000313" key="1">
    <source>
        <dbReference type="EMBL" id="KZP20757.1"/>
    </source>
</evidence>
<dbReference type="AlphaFoldDB" id="A0A166JDU6"/>
<evidence type="ECO:0008006" key="2">
    <source>
        <dbReference type="Google" id="ProtNLM"/>
    </source>
</evidence>